<feature type="domain" description="DUF397" evidence="2">
    <location>
        <begin position="11"/>
        <end position="63"/>
    </location>
</feature>
<dbReference type="Pfam" id="PF04149">
    <property type="entry name" value="DUF397"/>
    <property type="match status" value="1"/>
</dbReference>
<feature type="region of interest" description="Disordered" evidence="1">
    <location>
        <begin position="1"/>
        <end position="23"/>
    </location>
</feature>
<protein>
    <submittedName>
        <fullName evidence="3">DUF397 domain-containing protein</fullName>
    </submittedName>
</protein>
<evidence type="ECO:0000256" key="1">
    <source>
        <dbReference type="SAM" id="MobiDB-lite"/>
    </source>
</evidence>
<keyword evidence="4" id="KW-1185">Reference proteome</keyword>
<reference evidence="4" key="1">
    <citation type="journal article" date="2019" name="Int. J. Syst. Evol. Microbiol.">
        <title>The Global Catalogue of Microorganisms (GCM) 10K type strain sequencing project: providing services to taxonomists for standard genome sequencing and annotation.</title>
        <authorList>
            <consortium name="The Broad Institute Genomics Platform"/>
            <consortium name="The Broad Institute Genome Sequencing Center for Infectious Disease"/>
            <person name="Wu L."/>
            <person name="Ma J."/>
        </authorList>
    </citation>
    <scope>NUCLEOTIDE SEQUENCE [LARGE SCALE GENOMIC DNA]</scope>
    <source>
        <strain evidence="4">CGMCC 4.7304</strain>
    </source>
</reference>
<comment type="caution">
    <text evidence="3">The sequence shown here is derived from an EMBL/GenBank/DDBJ whole genome shotgun (WGS) entry which is preliminary data.</text>
</comment>
<dbReference type="EMBL" id="JBHSPB010000002">
    <property type="protein sequence ID" value="MFC5719296.1"/>
    <property type="molecule type" value="Genomic_DNA"/>
</dbReference>
<name>A0ABW0YUX0_9ACTN</name>
<accession>A0ABW0YUX0</accession>
<dbReference type="RefSeq" id="WP_390314346.1">
    <property type="nucleotide sequence ID" value="NZ_JBHSPB010000002.1"/>
</dbReference>
<evidence type="ECO:0000313" key="4">
    <source>
        <dbReference type="Proteomes" id="UP001596083"/>
    </source>
</evidence>
<gene>
    <name evidence="3" type="ORF">ACFP1Z_03730</name>
</gene>
<dbReference type="InterPro" id="IPR007278">
    <property type="entry name" value="DUF397"/>
</dbReference>
<sequence>MSNPPRIPDSAWRKSGYSHGNGGECLEVADRVPDLIPVRDSKRPGRATLFVPAPSWKDFLAALQDGAFGA</sequence>
<evidence type="ECO:0000313" key="3">
    <source>
        <dbReference type="EMBL" id="MFC5719296.1"/>
    </source>
</evidence>
<dbReference type="Proteomes" id="UP001596083">
    <property type="component" value="Unassembled WGS sequence"/>
</dbReference>
<organism evidence="3 4">
    <name type="scientific">Streptomyces gamaensis</name>
    <dbReference type="NCBI Taxonomy" id="1763542"/>
    <lineage>
        <taxon>Bacteria</taxon>
        <taxon>Bacillati</taxon>
        <taxon>Actinomycetota</taxon>
        <taxon>Actinomycetes</taxon>
        <taxon>Kitasatosporales</taxon>
        <taxon>Streptomycetaceae</taxon>
        <taxon>Streptomyces</taxon>
    </lineage>
</organism>
<proteinExistence type="predicted"/>
<evidence type="ECO:0000259" key="2">
    <source>
        <dbReference type="Pfam" id="PF04149"/>
    </source>
</evidence>